<evidence type="ECO:0000259" key="5">
    <source>
        <dbReference type="PROSITE" id="PS51891"/>
    </source>
</evidence>
<accession>A0A8J7IN17</accession>
<keyword evidence="7" id="KW-1185">Reference proteome</keyword>
<dbReference type="GO" id="GO:0016846">
    <property type="term" value="F:carbon-sulfur lyase activity"/>
    <property type="evidence" value="ECO:0007669"/>
    <property type="project" value="InterPro"/>
</dbReference>
<dbReference type="Gene3D" id="3.90.1590.10">
    <property type="entry name" value="glutathione-dependent formaldehyde- activating enzyme (gfa)"/>
    <property type="match status" value="1"/>
</dbReference>
<dbReference type="SUPFAM" id="SSF51316">
    <property type="entry name" value="Mss4-like"/>
    <property type="match status" value="1"/>
</dbReference>
<dbReference type="InterPro" id="IPR011057">
    <property type="entry name" value="Mss4-like_sf"/>
</dbReference>
<sequence>MHKGSCQCGAVTYEITAELRPVVGCHCTQCRKTSGHFWAATQVATADLIITNDAGLKWFRASDTARRGFCQDCGSSLFWQMDSEPFTSIGAGTLDGVTGLTTAKHIFVKDKGDYYDICCHAQQIDSY</sequence>
<protein>
    <submittedName>
        <fullName evidence="6">GFA family protein</fullName>
    </submittedName>
</protein>
<dbReference type="RefSeq" id="WP_228848574.1">
    <property type="nucleotide sequence ID" value="NZ_JADCKQ010000005.1"/>
</dbReference>
<dbReference type="GO" id="GO:0046872">
    <property type="term" value="F:metal ion binding"/>
    <property type="evidence" value="ECO:0007669"/>
    <property type="project" value="UniProtKB-KW"/>
</dbReference>
<organism evidence="6 7">
    <name type="scientific">Halocynthiibacter styelae</name>
    <dbReference type="NCBI Taxonomy" id="2761955"/>
    <lineage>
        <taxon>Bacteria</taxon>
        <taxon>Pseudomonadati</taxon>
        <taxon>Pseudomonadota</taxon>
        <taxon>Alphaproteobacteria</taxon>
        <taxon>Rhodobacterales</taxon>
        <taxon>Paracoccaceae</taxon>
        <taxon>Halocynthiibacter</taxon>
    </lineage>
</organism>
<dbReference type="PANTHER" id="PTHR33337">
    <property type="entry name" value="GFA DOMAIN-CONTAINING PROTEIN"/>
    <property type="match status" value="1"/>
</dbReference>
<dbReference type="EMBL" id="JADCKQ010000005">
    <property type="protein sequence ID" value="MBI1493756.1"/>
    <property type="molecule type" value="Genomic_DNA"/>
</dbReference>
<feature type="domain" description="CENP-V/GFA" evidence="5">
    <location>
        <begin position="2"/>
        <end position="116"/>
    </location>
</feature>
<evidence type="ECO:0000256" key="2">
    <source>
        <dbReference type="ARBA" id="ARBA00022723"/>
    </source>
</evidence>
<keyword evidence="4" id="KW-0456">Lyase</keyword>
<proteinExistence type="inferred from homology"/>
<keyword evidence="3" id="KW-0862">Zinc</keyword>
<evidence type="ECO:0000313" key="6">
    <source>
        <dbReference type="EMBL" id="MBI1493756.1"/>
    </source>
</evidence>
<dbReference type="InterPro" id="IPR006913">
    <property type="entry name" value="CENP-V/GFA"/>
</dbReference>
<keyword evidence="2" id="KW-0479">Metal-binding</keyword>
<comment type="similarity">
    <text evidence="1">Belongs to the Gfa family.</text>
</comment>
<dbReference type="Proteomes" id="UP000640583">
    <property type="component" value="Unassembled WGS sequence"/>
</dbReference>
<gene>
    <name evidence="6" type="ORF">H1D41_08935</name>
</gene>
<dbReference type="Pfam" id="PF04828">
    <property type="entry name" value="GFA"/>
    <property type="match status" value="1"/>
</dbReference>
<evidence type="ECO:0000256" key="4">
    <source>
        <dbReference type="ARBA" id="ARBA00023239"/>
    </source>
</evidence>
<dbReference type="PROSITE" id="PS51891">
    <property type="entry name" value="CENP_V_GFA"/>
    <property type="match status" value="1"/>
</dbReference>
<reference evidence="6" key="1">
    <citation type="submission" date="2020-10" db="EMBL/GenBank/DDBJ databases">
        <title>Paenihalocynthiibacter styelae gen. nov., sp. nov., isolated from stalked sea squirt Styela clava.</title>
        <authorList>
            <person name="Kim Y.-O."/>
            <person name="Yoon J.-H."/>
        </authorList>
    </citation>
    <scope>NUCLEOTIDE SEQUENCE</scope>
    <source>
        <strain evidence="6">MYP1-1</strain>
    </source>
</reference>
<name>A0A8J7IN17_9RHOB</name>
<evidence type="ECO:0000313" key="7">
    <source>
        <dbReference type="Proteomes" id="UP000640583"/>
    </source>
</evidence>
<evidence type="ECO:0000256" key="1">
    <source>
        <dbReference type="ARBA" id="ARBA00005495"/>
    </source>
</evidence>
<dbReference type="PANTHER" id="PTHR33337:SF40">
    <property type="entry name" value="CENP-V_GFA DOMAIN-CONTAINING PROTEIN-RELATED"/>
    <property type="match status" value="1"/>
</dbReference>
<evidence type="ECO:0000256" key="3">
    <source>
        <dbReference type="ARBA" id="ARBA00022833"/>
    </source>
</evidence>
<comment type="caution">
    <text evidence="6">The sequence shown here is derived from an EMBL/GenBank/DDBJ whole genome shotgun (WGS) entry which is preliminary data.</text>
</comment>
<dbReference type="AlphaFoldDB" id="A0A8J7IN17"/>